<keyword evidence="3" id="KW-1133">Transmembrane helix</keyword>
<evidence type="ECO:0000256" key="2">
    <source>
        <dbReference type="SAM" id="MobiDB-lite"/>
    </source>
</evidence>
<dbReference type="InterPro" id="IPR007110">
    <property type="entry name" value="Ig-like_dom"/>
</dbReference>
<dbReference type="FunFam" id="2.60.40.10:FF:001731">
    <property type="entry name" value="Sperm acrosome associated 6"/>
    <property type="match status" value="1"/>
</dbReference>
<protein>
    <recommendedName>
        <fullName evidence="4">Ig-like domain-containing protein</fullName>
    </recommendedName>
</protein>
<dbReference type="InterPro" id="IPR013783">
    <property type="entry name" value="Ig-like_fold"/>
</dbReference>
<dbReference type="GO" id="GO:0007342">
    <property type="term" value="P:fusion of sperm to egg plasma membrane involved in single fertilization"/>
    <property type="evidence" value="ECO:0007669"/>
    <property type="project" value="InterPro"/>
</dbReference>
<dbReference type="Proteomes" id="UP001177744">
    <property type="component" value="Unassembled WGS sequence"/>
</dbReference>
<dbReference type="SUPFAM" id="SSF48726">
    <property type="entry name" value="Immunoglobulin"/>
    <property type="match status" value="1"/>
</dbReference>
<dbReference type="AlphaFoldDB" id="A0AA40HEL8"/>
<dbReference type="EMBL" id="JAULJE010000021">
    <property type="protein sequence ID" value="KAK1329857.1"/>
    <property type="molecule type" value="Genomic_DNA"/>
</dbReference>
<name>A0AA40HEL8_CNENI</name>
<keyword evidence="3" id="KW-0472">Membrane</keyword>
<keyword evidence="3" id="KW-0812">Transmembrane</keyword>
<evidence type="ECO:0000313" key="5">
    <source>
        <dbReference type="EMBL" id="KAK1329857.1"/>
    </source>
</evidence>
<accession>A0AA40HEL8</accession>
<organism evidence="5 6">
    <name type="scientific">Cnephaeus nilssonii</name>
    <name type="common">Northern bat</name>
    <name type="synonym">Eptesicus nilssonii</name>
    <dbReference type="NCBI Taxonomy" id="3371016"/>
    <lineage>
        <taxon>Eukaryota</taxon>
        <taxon>Metazoa</taxon>
        <taxon>Chordata</taxon>
        <taxon>Craniata</taxon>
        <taxon>Vertebrata</taxon>
        <taxon>Euteleostomi</taxon>
        <taxon>Mammalia</taxon>
        <taxon>Eutheria</taxon>
        <taxon>Laurasiatheria</taxon>
        <taxon>Chiroptera</taxon>
        <taxon>Yangochiroptera</taxon>
        <taxon>Vespertilionidae</taxon>
        <taxon>Cnephaeus</taxon>
    </lineage>
</organism>
<dbReference type="Gene3D" id="2.60.40.10">
    <property type="entry name" value="Immunoglobulins"/>
    <property type="match status" value="1"/>
</dbReference>
<dbReference type="PROSITE" id="PS50835">
    <property type="entry name" value="IG_LIKE"/>
    <property type="match status" value="1"/>
</dbReference>
<dbReference type="Pfam" id="PF00047">
    <property type="entry name" value="ig"/>
    <property type="match status" value="1"/>
</dbReference>
<gene>
    <name evidence="5" type="ORF">QTO34_010040</name>
</gene>
<sequence length="358" mass="39495">MPAEMGSSPSPCAMAPRAAASAVPCALVALAALGPPAWACLLCFTSYSERHRICRIFVGVEGLEVEKCEEAFSAAFEGLLDTEINYDERSHLHDSFTQMTLSLQELAAAQGSYEVAFPYAAQKIQEVIAQLKEVQACIPPCGKPFTQKLRIAGRLPTPDWPKGTRAGKGERRPDPASPPTGHQELSRRFRCLGCYSRVCDFPLDCPIQDVTVPRGDQALFSCTVKFQLPKEEIAYSWKFAEGGVRTRDSSYFRDMPRARGYLARIRPVQPTHSGTFSCVIAHDQLPLARLYFFLNVLRWAPREAEGVEPWRPGLGELLAEPEALTLSNLCLIAAAAALASAGVTLLAWMFFRWYFSGN</sequence>
<dbReference type="InterPro" id="IPR036179">
    <property type="entry name" value="Ig-like_dom_sf"/>
</dbReference>
<dbReference type="PANTHER" id="PTHR37366">
    <property type="entry name" value="SPERM ACROSOME MEMBRANE-ASSOCIATED PROTEIN 6"/>
    <property type="match status" value="1"/>
</dbReference>
<dbReference type="InterPro" id="IPR034549">
    <property type="entry name" value="SPACA6"/>
</dbReference>
<comment type="caution">
    <text evidence="5">The sequence shown here is derived from an EMBL/GenBank/DDBJ whole genome shotgun (WGS) entry which is preliminary data.</text>
</comment>
<feature type="domain" description="Ig-like" evidence="4">
    <location>
        <begin position="202"/>
        <end position="282"/>
    </location>
</feature>
<keyword evidence="1" id="KW-0393">Immunoglobulin domain</keyword>
<dbReference type="CDD" id="cd00096">
    <property type="entry name" value="Ig"/>
    <property type="match status" value="1"/>
</dbReference>
<evidence type="ECO:0000256" key="1">
    <source>
        <dbReference type="ARBA" id="ARBA00023319"/>
    </source>
</evidence>
<evidence type="ECO:0000313" key="6">
    <source>
        <dbReference type="Proteomes" id="UP001177744"/>
    </source>
</evidence>
<feature type="region of interest" description="Disordered" evidence="2">
    <location>
        <begin position="155"/>
        <end position="183"/>
    </location>
</feature>
<evidence type="ECO:0000256" key="3">
    <source>
        <dbReference type="SAM" id="Phobius"/>
    </source>
</evidence>
<dbReference type="PANTHER" id="PTHR37366:SF1">
    <property type="entry name" value="SPERM ACROSOME MEMBRANE-ASSOCIATED PROTEIN 6"/>
    <property type="match status" value="1"/>
</dbReference>
<dbReference type="InterPro" id="IPR013151">
    <property type="entry name" value="Immunoglobulin_dom"/>
</dbReference>
<keyword evidence="6" id="KW-1185">Reference proteome</keyword>
<evidence type="ECO:0000259" key="4">
    <source>
        <dbReference type="PROSITE" id="PS50835"/>
    </source>
</evidence>
<reference evidence="5" key="1">
    <citation type="submission" date="2023-06" db="EMBL/GenBank/DDBJ databases">
        <title>Reference genome for the Northern bat (Eptesicus nilssonii), a most northern bat species.</title>
        <authorList>
            <person name="Laine V.N."/>
            <person name="Pulliainen A.T."/>
            <person name="Lilley T.M."/>
        </authorList>
    </citation>
    <scope>NUCLEOTIDE SEQUENCE</scope>
    <source>
        <strain evidence="5">BLF_Eptnil</strain>
        <tissue evidence="5">Kidney</tissue>
    </source>
</reference>
<feature type="transmembrane region" description="Helical" evidence="3">
    <location>
        <begin position="331"/>
        <end position="355"/>
    </location>
</feature>
<proteinExistence type="predicted"/>